<proteinExistence type="predicted"/>
<gene>
    <name evidence="2" type="ORF">RHGRI_027689</name>
</gene>
<protein>
    <submittedName>
        <fullName evidence="2">Uncharacterized protein</fullName>
    </submittedName>
</protein>
<accession>A0AAV6IZE1</accession>
<dbReference type="EMBL" id="JACTNZ010000009">
    <property type="protein sequence ID" value="KAG5533587.1"/>
    <property type="molecule type" value="Genomic_DNA"/>
</dbReference>
<organism evidence="2 3">
    <name type="scientific">Rhododendron griersonianum</name>
    <dbReference type="NCBI Taxonomy" id="479676"/>
    <lineage>
        <taxon>Eukaryota</taxon>
        <taxon>Viridiplantae</taxon>
        <taxon>Streptophyta</taxon>
        <taxon>Embryophyta</taxon>
        <taxon>Tracheophyta</taxon>
        <taxon>Spermatophyta</taxon>
        <taxon>Magnoliopsida</taxon>
        <taxon>eudicotyledons</taxon>
        <taxon>Gunneridae</taxon>
        <taxon>Pentapetalae</taxon>
        <taxon>asterids</taxon>
        <taxon>Ericales</taxon>
        <taxon>Ericaceae</taxon>
        <taxon>Ericoideae</taxon>
        <taxon>Rhodoreae</taxon>
        <taxon>Rhododendron</taxon>
    </lineage>
</organism>
<keyword evidence="3" id="KW-1185">Reference proteome</keyword>
<dbReference type="PANTHER" id="PTHR47364">
    <property type="entry name" value="CYSTEINE PROTEINASE INHIBITOR 5"/>
    <property type="match status" value="1"/>
</dbReference>
<reference evidence="2" key="1">
    <citation type="submission" date="2020-08" db="EMBL/GenBank/DDBJ databases">
        <title>Plant Genome Project.</title>
        <authorList>
            <person name="Zhang R.-G."/>
        </authorList>
    </citation>
    <scope>NUCLEOTIDE SEQUENCE</scope>
    <source>
        <strain evidence="2">WSP0</strain>
        <tissue evidence="2">Leaf</tissue>
    </source>
</reference>
<sequence length="311" mass="35154">MAVGILLNRGSTAARHHRKTGIFLTSISNKTNHQIHRKRDFATRLSDDVDDRGICFSDSQSSYTFESILWATIKDPNQHSEILDMAKFAVNEHNNNNNAEGVEKGNNLRLDMVVEAHLGFKLGVTEFDMTLRASDEGSVDGGGGCFNRVYKATVSKSRTGDLALRDFAQSEPVDGTTASPPEKKKRKKLIFFFPFSHRILPDDQLYGEILDMAKLAMDDHNNNLSKAKRKRHELELVRVVLEAKLKFNPGETEFKIKLETKGDWHEYEATVFKSRTGGLKFGSIVRLDPFQGLSYPTDNYSIYPRSCVEYV</sequence>
<evidence type="ECO:0000313" key="2">
    <source>
        <dbReference type="EMBL" id="KAG5533587.1"/>
    </source>
</evidence>
<dbReference type="Proteomes" id="UP000823749">
    <property type="component" value="Chromosome 9"/>
</dbReference>
<evidence type="ECO:0000313" key="3">
    <source>
        <dbReference type="Proteomes" id="UP000823749"/>
    </source>
</evidence>
<dbReference type="AlphaFoldDB" id="A0AAV6IZE1"/>
<keyword evidence="1" id="KW-0175">Coiled coil</keyword>
<name>A0AAV6IZE1_9ERIC</name>
<dbReference type="Gene3D" id="3.10.450.10">
    <property type="match status" value="1"/>
</dbReference>
<dbReference type="PANTHER" id="PTHR47364:SF2">
    <property type="entry name" value="CYSTEINE PROTEINASE INHIBITOR 5"/>
    <property type="match status" value="1"/>
</dbReference>
<evidence type="ECO:0000256" key="1">
    <source>
        <dbReference type="SAM" id="Coils"/>
    </source>
</evidence>
<comment type="caution">
    <text evidence="2">The sequence shown here is derived from an EMBL/GenBank/DDBJ whole genome shotgun (WGS) entry which is preliminary data.</text>
</comment>
<feature type="coiled-coil region" evidence="1">
    <location>
        <begin position="210"/>
        <end position="244"/>
    </location>
</feature>